<dbReference type="Pfam" id="PF04519">
    <property type="entry name" value="Bactofilin"/>
    <property type="match status" value="1"/>
</dbReference>
<feature type="transmembrane region" description="Helical" evidence="1">
    <location>
        <begin position="221"/>
        <end position="244"/>
    </location>
</feature>
<evidence type="ECO:0000313" key="3">
    <source>
        <dbReference type="EMBL" id="KUG02508.1"/>
    </source>
</evidence>
<dbReference type="AlphaFoldDB" id="A0A0W8E1J1"/>
<proteinExistence type="predicted"/>
<name>A0A0W8E1J1_9ZZZZ</name>
<organism evidence="3">
    <name type="scientific">hydrocarbon metagenome</name>
    <dbReference type="NCBI Taxonomy" id="938273"/>
    <lineage>
        <taxon>unclassified sequences</taxon>
        <taxon>metagenomes</taxon>
        <taxon>ecological metagenomes</taxon>
    </lineage>
</organism>
<dbReference type="InterPro" id="IPR058486">
    <property type="entry name" value="DUF8173"/>
</dbReference>
<feature type="transmembrane region" description="Helical" evidence="1">
    <location>
        <begin position="265"/>
        <end position="286"/>
    </location>
</feature>
<evidence type="ECO:0000259" key="2">
    <source>
        <dbReference type="Pfam" id="PF26514"/>
    </source>
</evidence>
<gene>
    <name evidence="3" type="ORF">ASZ90_020140</name>
</gene>
<keyword evidence="1" id="KW-1133">Transmembrane helix</keyword>
<feature type="domain" description="DUF8173" evidence="2">
    <location>
        <begin position="221"/>
        <end position="365"/>
    </location>
</feature>
<feature type="transmembrane region" description="Helical" evidence="1">
    <location>
        <begin position="321"/>
        <end position="340"/>
    </location>
</feature>
<sequence>MMSKNWFSMVVLIILLLLIPVDTLRAAAAVDYVPAGQVVEGPLLMAGERIRIDGIVDGDIYAAGNDISITGKVTGDIIAAAQNISISGPVTGDLRLAGQNIRLLGVTTGSATIFTQHLDFGSQAAVERDMLVFASSSRLEGNLQRNLKGSMEDLYISGTIGKDIQLYDIGKLELDNAQIGGNLSYRSNEKAAISPGTVIGGEELWTKRTTPSTETTPASPWSFIGGVMVNLAGLLLIWGLIRLWRPTFWQEITQAVRKNPGSSAGIGLLLLLAIPLLTILLFVTVIGIPAGIFILLIYGMALYVSILITAQYLAELLKQRVNYSSNDIWLIFVLLILLMLAVKIPFIGWIIGTVILSIGLGSVFKSLFPERDNPDSTDLV</sequence>
<dbReference type="Pfam" id="PF26514">
    <property type="entry name" value="DUF8173"/>
    <property type="match status" value="1"/>
</dbReference>
<protein>
    <recommendedName>
        <fullName evidence="2">DUF8173 domain-containing protein</fullName>
    </recommendedName>
</protein>
<reference evidence="3" key="1">
    <citation type="journal article" date="2015" name="Proc. Natl. Acad. Sci. U.S.A.">
        <title>Networks of energetic and metabolic interactions define dynamics in microbial communities.</title>
        <authorList>
            <person name="Embree M."/>
            <person name="Liu J.K."/>
            <person name="Al-Bassam M.M."/>
            <person name="Zengler K."/>
        </authorList>
    </citation>
    <scope>NUCLEOTIDE SEQUENCE</scope>
</reference>
<feature type="transmembrane region" description="Helical" evidence="1">
    <location>
        <begin position="292"/>
        <end position="314"/>
    </location>
</feature>
<evidence type="ECO:0000256" key="1">
    <source>
        <dbReference type="SAM" id="Phobius"/>
    </source>
</evidence>
<dbReference type="EMBL" id="LNQE01001918">
    <property type="protein sequence ID" value="KUG02508.1"/>
    <property type="molecule type" value="Genomic_DNA"/>
</dbReference>
<accession>A0A0W8E1J1</accession>
<keyword evidence="1" id="KW-0472">Membrane</keyword>
<dbReference type="InterPro" id="IPR007607">
    <property type="entry name" value="BacA/B"/>
</dbReference>
<comment type="caution">
    <text evidence="3">The sequence shown here is derived from an EMBL/GenBank/DDBJ whole genome shotgun (WGS) entry which is preliminary data.</text>
</comment>
<keyword evidence="1" id="KW-0812">Transmembrane</keyword>